<feature type="domain" description="Signal transduction histidine kinase subgroup 2 dimerisation and phosphoacceptor" evidence="8">
    <location>
        <begin position="14"/>
        <end position="89"/>
    </location>
</feature>
<name>A0A8T5UQ45_9EURY</name>
<keyword evidence="4" id="KW-0808">Transferase</keyword>
<evidence type="ECO:0000259" key="8">
    <source>
        <dbReference type="Pfam" id="PF07568"/>
    </source>
</evidence>
<dbReference type="Proteomes" id="UP000825933">
    <property type="component" value="Unassembled WGS sequence"/>
</dbReference>
<dbReference type="EMBL" id="JAIOUQ010000007">
    <property type="protein sequence ID" value="MBZ2165774.1"/>
    <property type="molecule type" value="Genomic_DNA"/>
</dbReference>
<keyword evidence="5" id="KW-0547">Nucleotide-binding</keyword>
<dbReference type="RefSeq" id="WP_223791361.1">
    <property type="nucleotide sequence ID" value="NZ_JAIOUQ010000007.1"/>
</dbReference>
<keyword evidence="6 9" id="KW-0418">Kinase</keyword>
<evidence type="ECO:0000256" key="7">
    <source>
        <dbReference type="ARBA" id="ARBA00022840"/>
    </source>
</evidence>
<evidence type="ECO:0000256" key="5">
    <source>
        <dbReference type="ARBA" id="ARBA00022741"/>
    </source>
</evidence>
<sequence>MKTSIKEKDILLQEIHHRVKNNMQIISSLLNLQIKYIKDDEAIDVLKESQNRVKSMAMIHEKLYQSNDFTRISLTEYIESLVNGLFYSYSIDQEEISSIINVDNLRLNIETAVPCGLIINELVSNSLKHGFPNGENGEVYISLNFKR</sequence>
<dbReference type="PANTHER" id="PTHR41523">
    <property type="entry name" value="TWO-COMPONENT SYSTEM SENSOR PROTEIN"/>
    <property type="match status" value="1"/>
</dbReference>
<organism evidence="9 10">
    <name type="scientific">Methanobacterium spitsbergense</name>
    <dbReference type="NCBI Taxonomy" id="2874285"/>
    <lineage>
        <taxon>Archaea</taxon>
        <taxon>Methanobacteriati</taxon>
        <taxon>Methanobacteriota</taxon>
        <taxon>Methanomada group</taxon>
        <taxon>Methanobacteria</taxon>
        <taxon>Methanobacteriales</taxon>
        <taxon>Methanobacteriaceae</taxon>
        <taxon>Methanobacterium</taxon>
    </lineage>
</organism>
<keyword evidence="3" id="KW-0597">Phosphoprotein</keyword>
<dbReference type="AlphaFoldDB" id="A0A8T5UQ45"/>
<dbReference type="InterPro" id="IPR011495">
    <property type="entry name" value="Sig_transdc_His_kin_sub2_dim/P"/>
</dbReference>
<comment type="catalytic activity">
    <reaction evidence="1">
        <text>ATP + protein L-histidine = ADP + protein N-phospho-L-histidine.</text>
        <dbReference type="EC" id="2.7.13.3"/>
    </reaction>
</comment>
<accession>A0A8T5UQ45</accession>
<keyword evidence="10" id="KW-1185">Reference proteome</keyword>
<dbReference type="SUPFAM" id="SSF55874">
    <property type="entry name" value="ATPase domain of HSP90 chaperone/DNA topoisomerase II/histidine kinase"/>
    <property type="match status" value="1"/>
</dbReference>
<evidence type="ECO:0000256" key="1">
    <source>
        <dbReference type="ARBA" id="ARBA00000085"/>
    </source>
</evidence>
<protein>
    <recommendedName>
        <fullName evidence="2">histidine kinase</fullName>
        <ecNumber evidence="2">2.7.13.3</ecNumber>
    </recommendedName>
</protein>
<proteinExistence type="predicted"/>
<comment type="caution">
    <text evidence="9">The sequence shown here is derived from an EMBL/GenBank/DDBJ whole genome shotgun (WGS) entry which is preliminary data.</text>
</comment>
<dbReference type="GO" id="GO:0004673">
    <property type="term" value="F:protein histidine kinase activity"/>
    <property type="evidence" value="ECO:0007669"/>
    <property type="project" value="UniProtKB-EC"/>
</dbReference>
<dbReference type="PANTHER" id="PTHR41523:SF8">
    <property type="entry name" value="ETHYLENE RESPONSE SENSOR PROTEIN"/>
    <property type="match status" value="1"/>
</dbReference>
<evidence type="ECO:0000313" key="9">
    <source>
        <dbReference type="EMBL" id="MBZ2165774.1"/>
    </source>
</evidence>
<dbReference type="EC" id="2.7.13.3" evidence="2"/>
<dbReference type="InterPro" id="IPR036890">
    <property type="entry name" value="HATPase_C_sf"/>
</dbReference>
<gene>
    <name evidence="9" type="ORF">K8N75_06950</name>
</gene>
<evidence type="ECO:0000256" key="6">
    <source>
        <dbReference type="ARBA" id="ARBA00022777"/>
    </source>
</evidence>
<dbReference type="GO" id="GO:0005524">
    <property type="term" value="F:ATP binding"/>
    <property type="evidence" value="ECO:0007669"/>
    <property type="project" value="UniProtKB-KW"/>
</dbReference>
<evidence type="ECO:0000256" key="4">
    <source>
        <dbReference type="ARBA" id="ARBA00022679"/>
    </source>
</evidence>
<keyword evidence="7" id="KW-0067">ATP-binding</keyword>
<dbReference type="Gene3D" id="3.30.450.20">
    <property type="entry name" value="PAS domain"/>
    <property type="match status" value="1"/>
</dbReference>
<evidence type="ECO:0000313" key="10">
    <source>
        <dbReference type="Proteomes" id="UP000825933"/>
    </source>
</evidence>
<evidence type="ECO:0000256" key="2">
    <source>
        <dbReference type="ARBA" id="ARBA00012438"/>
    </source>
</evidence>
<dbReference type="Gene3D" id="3.30.565.10">
    <property type="entry name" value="Histidine kinase-like ATPase, C-terminal domain"/>
    <property type="match status" value="1"/>
</dbReference>
<reference evidence="10" key="1">
    <citation type="journal article" date="2022" name="Microbiol. Resour. Announc.">
        <title>Draft Genome Sequence of a Methanogenic Archaeon from West Spitsbergen Permafrost.</title>
        <authorList>
            <person name="Trubitsyn V."/>
            <person name="Rivkina E."/>
            <person name="Shcherbakova V."/>
        </authorList>
    </citation>
    <scope>NUCLEOTIDE SEQUENCE [LARGE SCALE GENOMIC DNA]</scope>
    <source>
        <strain evidence="10">VT</strain>
    </source>
</reference>
<dbReference type="Pfam" id="PF07568">
    <property type="entry name" value="HisKA_2"/>
    <property type="match status" value="1"/>
</dbReference>
<evidence type="ECO:0000256" key="3">
    <source>
        <dbReference type="ARBA" id="ARBA00022553"/>
    </source>
</evidence>